<dbReference type="AlphaFoldDB" id="A0A845G034"/>
<comment type="similarity">
    <text evidence="2">Belongs to the acyl-CoA dehydrogenase family.</text>
</comment>
<evidence type="ECO:0000256" key="4">
    <source>
        <dbReference type="ARBA" id="ARBA00022827"/>
    </source>
</evidence>
<dbReference type="PANTHER" id="PTHR43884:SF12">
    <property type="entry name" value="ISOVALERYL-COA DEHYDROGENASE, MITOCHONDRIAL-RELATED"/>
    <property type="match status" value="1"/>
</dbReference>
<name>A0A845G034_9BURK</name>
<dbReference type="InterPro" id="IPR046373">
    <property type="entry name" value="Acyl-CoA_Oxase/DH_mid-dom_sf"/>
</dbReference>
<feature type="domain" description="Acyl-CoA dehydrogenase/oxidase C-terminal" evidence="6">
    <location>
        <begin position="230"/>
        <end position="377"/>
    </location>
</feature>
<feature type="domain" description="Acyl-CoA dehydrogenase/oxidase N-terminal" evidence="8">
    <location>
        <begin position="7"/>
        <end position="119"/>
    </location>
</feature>
<protein>
    <submittedName>
        <fullName evidence="9">Acyl-CoA dehydrogenase</fullName>
    </submittedName>
</protein>
<keyword evidence="3" id="KW-0285">Flavoprotein</keyword>
<evidence type="ECO:0000256" key="1">
    <source>
        <dbReference type="ARBA" id="ARBA00001974"/>
    </source>
</evidence>
<dbReference type="SUPFAM" id="SSF47203">
    <property type="entry name" value="Acyl-CoA dehydrogenase C-terminal domain-like"/>
    <property type="match status" value="1"/>
</dbReference>
<evidence type="ECO:0000256" key="5">
    <source>
        <dbReference type="ARBA" id="ARBA00023002"/>
    </source>
</evidence>
<dbReference type="EMBL" id="WWCW01000012">
    <property type="protein sequence ID" value="MYM86755.1"/>
    <property type="molecule type" value="Genomic_DNA"/>
</dbReference>
<dbReference type="Gene3D" id="1.20.140.10">
    <property type="entry name" value="Butyryl-CoA Dehydrogenase, subunit A, domain 3"/>
    <property type="match status" value="1"/>
</dbReference>
<dbReference type="InterPro" id="IPR009100">
    <property type="entry name" value="AcylCoA_DH/oxidase_NM_dom_sf"/>
</dbReference>
<dbReference type="InterPro" id="IPR009075">
    <property type="entry name" value="AcylCo_DH/oxidase_C"/>
</dbReference>
<dbReference type="Pfam" id="PF02771">
    <property type="entry name" value="Acyl-CoA_dh_N"/>
    <property type="match status" value="1"/>
</dbReference>
<evidence type="ECO:0000256" key="3">
    <source>
        <dbReference type="ARBA" id="ARBA00022630"/>
    </source>
</evidence>
<proteinExistence type="inferred from homology"/>
<keyword evidence="4" id="KW-0274">FAD</keyword>
<dbReference type="Pfam" id="PF00441">
    <property type="entry name" value="Acyl-CoA_dh_1"/>
    <property type="match status" value="1"/>
</dbReference>
<dbReference type="Gene3D" id="1.10.540.10">
    <property type="entry name" value="Acyl-CoA dehydrogenase/oxidase, N-terminal domain"/>
    <property type="match status" value="1"/>
</dbReference>
<organism evidence="9 10">
    <name type="scientific">Duganella vulcania</name>
    <dbReference type="NCBI Taxonomy" id="2692166"/>
    <lineage>
        <taxon>Bacteria</taxon>
        <taxon>Pseudomonadati</taxon>
        <taxon>Pseudomonadota</taxon>
        <taxon>Betaproteobacteria</taxon>
        <taxon>Burkholderiales</taxon>
        <taxon>Oxalobacteraceae</taxon>
        <taxon>Telluria group</taxon>
        <taxon>Duganella</taxon>
    </lineage>
</organism>
<comment type="caution">
    <text evidence="9">The sequence shown here is derived from an EMBL/GenBank/DDBJ whole genome shotgun (WGS) entry which is preliminary data.</text>
</comment>
<dbReference type="InterPro" id="IPR036250">
    <property type="entry name" value="AcylCo_DH-like_C"/>
</dbReference>
<sequence>MTDRNFTSEHEQFRDTYRRFLQGEVLPHRKAWREAGIVPRDMFQRMGAQGYLLIWADEAFGGVGLSDFRYQQIMIEEDAVHGEIGFYHVLHSRLVAPYLKHFGSPEQHARFLPGCVAGKTILAIAMTEANAGSDLAAIRTVAERQDGGWRLSGAKTFISNGINADVVVVAAKTSRDNPRQVGLFLVERGMPGFDRGRPLKKMGLHAQDTAELFFNEVFIPDANVLGDPAKGFHYLMQGLAEERLIGATQYLANAQRAFDVTRDYVVQRQVFGKPLSEQQNTRFKLASLRTELDIAQVYVDHCVAAHNEGRLTADTAAKAKLYTSELEGRALDECVQLHGGAGYMTEYEVCWRYTDARVSRIYAGSSEIMREIIARSIFAR</sequence>
<dbReference type="GO" id="GO:0003995">
    <property type="term" value="F:acyl-CoA dehydrogenase activity"/>
    <property type="evidence" value="ECO:0007669"/>
    <property type="project" value="InterPro"/>
</dbReference>
<evidence type="ECO:0000313" key="10">
    <source>
        <dbReference type="Proteomes" id="UP000470302"/>
    </source>
</evidence>
<accession>A0A845G034</accession>
<dbReference type="PROSITE" id="PS00072">
    <property type="entry name" value="ACYL_COA_DH_1"/>
    <property type="match status" value="1"/>
</dbReference>
<dbReference type="FunFam" id="2.40.110.10:FF:000002">
    <property type="entry name" value="Acyl-CoA dehydrogenase fadE12"/>
    <property type="match status" value="1"/>
</dbReference>
<dbReference type="Pfam" id="PF02770">
    <property type="entry name" value="Acyl-CoA_dh_M"/>
    <property type="match status" value="1"/>
</dbReference>
<evidence type="ECO:0000313" key="9">
    <source>
        <dbReference type="EMBL" id="MYM86755.1"/>
    </source>
</evidence>
<keyword evidence="5" id="KW-0560">Oxidoreductase</keyword>
<evidence type="ECO:0000256" key="2">
    <source>
        <dbReference type="ARBA" id="ARBA00009347"/>
    </source>
</evidence>
<gene>
    <name evidence="9" type="ORF">GTP91_06105</name>
</gene>
<evidence type="ECO:0000259" key="7">
    <source>
        <dbReference type="Pfam" id="PF02770"/>
    </source>
</evidence>
<dbReference type="RefSeq" id="WP_161095962.1">
    <property type="nucleotide sequence ID" value="NZ_WWCW01000012.1"/>
</dbReference>
<dbReference type="Proteomes" id="UP000470302">
    <property type="component" value="Unassembled WGS sequence"/>
</dbReference>
<dbReference type="Gene3D" id="2.40.110.10">
    <property type="entry name" value="Butyryl-CoA Dehydrogenase, subunit A, domain 2"/>
    <property type="match status" value="1"/>
</dbReference>
<feature type="domain" description="Acyl-CoA oxidase/dehydrogenase middle" evidence="7">
    <location>
        <begin position="123"/>
        <end position="217"/>
    </location>
</feature>
<evidence type="ECO:0000259" key="8">
    <source>
        <dbReference type="Pfam" id="PF02771"/>
    </source>
</evidence>
<dbReference type="FunFam" id="1.20.140.10:FF:000001">
    <property type="entry name" value="Acyl-CoA dehydrogenase"/>
    <property type="match status" value="1"/>
</dbReference>
<dbReference type="InterPro" id="IPR037069">
    <property type="entry name" value="AcylCoA_DH/ox_N_sf"/>
</dbReference>
<evidence type="ECO:0000259" key="6">
    <source>
        <dbReference type="Pfam" id="PF00441"/>
    </source>
</evidence>
<dbReference type="SUPFAM" id="SSF56645">
    <property type="entry name" value="Acyl-CoA dehydrogenase NM domain-like"/>
    <property type="match status" value="1"/>
</dbReference>
<dbReference type="InterPro" id="IPR006089">
    <property type="entry name" value="Acyl-CoA_DH_CS"/>
</dbReference>
<dbReference type="GO" id="GO:0050660">
    <property type="term" value="F:flavin adenine dinucleotide binding"/>
    <property type="evidence" value="ECO:0007669"/>
    <property type="project" value="InterPro"/>
</dbReference>
<reference evidence="9 10" key="1">
    <citation type="submission" date="2020-01" db="EMBL/GenBank/DDBJ databases">
        <title>Novel species isolated from a subtropical stream in China.</title>
        <authorList>
            <person name="Lu H."/>
        </authorList>
    </citation>
    <scope>NUCLEOTIDE SEQUENCE [LARGE SCALE GENOMIC DNA]</scope>
    <source>
        <strain evidence="9 10">FT82W</strain>
    </source>
</reference>
<dbReference type="InterPro" id="IPR006091">
    <property type="entry name" value="Acyl-CoA_Oxase/DH_mid-dom"/>
</dbReference>
<comment type="cofactor">
    <cofactor evidence="1">
        <name>FAD</name>
        <dbReference type="ChEBI" id="CHEBI:57692"/>
    </cofactor>
</comment>
<dbReference type="InterPro" id="IPR013786">
    <property type="entry name" value="AcylCoA_DH/ox_N"/>
</dbReference>
<dbReference type="PANTHER" id="PTHR43884">
    <property type="entry name" value="ACYL-COA DEHYDROGENASE"/>
    <property type="match status" value="1"/>
</dbReference>